<dbReference type="AlphaFoldDB" id="G9X3K2"/>
<evidence type="ECO:0000256" key="7">
    <source>
        <dbReference type="ARBA" id="ARBA00023004"/>
    </source>
</evidence>
<dbReference type="SUPFAM" id="SSF51556">
    <property type="entry name" value="Metallo-dependent hydrolases"/>
    <property type="match status" value="1"/>
</dbReference>
<comment type="pathway">
    <text evidence="1">Amino-acid degradation.</text>
</comment>
<dbReference type="PANTHER" id="PTHR42752">
    <property type="entry name" value="IMIDAZOLONEPROPIONASE"/>
    <property type="match status" value="1"/>
</dbReference>
<dbReference type="InterPro" id="IPR006680">
    <property type="entry name" value="Amidohydro-rel"/>
</dbReference>
<sequence length="405" mass="45507">MQQILLKNCKQLLTMESDCQSLIGLKECMSVLIENEKIKKIDKFQNLSEDIQKDCNIIDCSSKVVMPGYVDAHTHLIFGKSRVEEYCLGFTKTSQDIKKILPRTGLALSMYYTKNASDEELITSSTEKLNRMLKNGTTTIEIKSGYGIDKNTELKQLRLIKKLKDISKQTIFSTYLGAHYWDTNMGKQKYIEFMIKEVMPIIKDENLAQFSDVWCDDGYYTAEESETILETAKKYGMIPTLHTECYSAIGGARVAAKVKAANAGHLNYLSLEDAKLMSKAGVVGILIPTTDFSVRHPKPFNIEILRNANMKMAIATNLNPGNWAESMAFSMQLACRNHSMSTEEAIYSATMGGAQALRIEDMYGSIKEGKYADIQIINTDDYRDIVYKLAVNLVETVIKTGSIVI</sequence>
<keyword evidence="4" id="KW-0378">Hydrolase</keyword>
<gene>
    <name evidence="10" type="ORF">HMPREF9629_00959</name>
</gene>
<dbReference type="InterPro" id="IPR032466">
    <property type="entry name" value="Metal_Hydrolase"/>
</dbReference>
<evidence type="ECO:0000256" key="3">
    <source>
        <dbReference type="ARBA" id="ARBA00022723"/>
    </source>
</evidence>
<dbReference type="PANTHER" id="PTHR42752:SF1">
    <property type="entry name" value="IMIDAZOLONEPROPIONASE-RELATED"/>
    <property type="match status" value="1"/>
</dbReference>
<dbReference type="Gene3D" id="2.30.40.10">
    <property type="entry name" value="Urease, subunit C, domain 1"/>
    <property type="match status" value="1"/>
</dbReference>
<evidence type="ECO:0000313" key="10">
    <source>
        <dbReference type="EMBL" id="EHL09967.1"/>
    </source>
</evidence>
<dbReference type="NCBIfam" id="TIGR01224">
    <property type="entry name" value="hutI"/>
    <property type="match status" value="1"/>
</dbReference>
<dbReference type="Proteomes" id="UP000006437">
    <property type="component" value="Unassembled WGS sequence"/>
</dbReference>
<dbReference type="BioCyc" id="EBAC796937-HMP:GMGH-961-MONOMER"/>
<evidence type="ECO:0000313" key="11">
    <source>
        <dbReference type="Proteomes" id="UP000006437"/>
    </source>
</evidence>
<evidence type="ECO:0000256" key="1">
    <source>
        <dbReference type="ARBA" id="ARBA00005023"/>
    </source>
</evidence>
<dbReference type="RefSeq" id="WP_009525194.1">
    <property type="nucleotide sequence ID" value="NZ_JH414550.1"/>
</dbReference>
<dbReference type="HOGENOM" id="CLU_041647_1_0_9"/>
<keyword evidence="7" id="KW-0408">Iron</keyword>
<proteinExistence type="predicted"/>
<dbReference type="EC" id="3.5.2.7" evidence="2 8"/>
<keyword evidence="6" id="KW-0862">Zinc</keyword>
<evidence type="ECO:0000256" key="5">
    <source>
        <dbReference type="ARBA" id="ARBA00022808"/>
    </source>
</evidence>
<dbReference type="PATRIC" id="fig|796937.3.peg.2197"/>
<dbReference type="InterPro" id="IPR005920">
    <property type="entry name" value="HutI"/>
</dbReference>
<dbReference type="GO" id="GO:0019556">
    <property type="term" value="P:L-histidine catabolic process to glutamate and formamide"/>
    <property type="evidence" value="ECO:0007669"/>
    <property type="project" value="UniProtKB-UniRule"/>
</dbReference>
<keyword evidence="5" id="KW-0369">Histidine metabolism</keyword>
<feature type="domain" description="Amidohydrolase-related" evidence="9">
    <location>
        <begin position="223"/>
        <end position="404"/>
    </location>
</feature>
<protein>
    <recommendedName>
        <fullName evidence="2 8">Imidazolonepropionase</fullName>
        <ecNumber evidence="2 8">3.5.2.7</ecNumber>
    </recommendedName>
</protein>
<evidence type="ECO:0000256" key="2">
    <source>
        <dbReference type="ARBA" id="ARBA00012864"/>
    </source>
</evidence>
<accession>G9X3K2</accession>
<dbReference type="Gene3D" id="3.20.20.140">
    <property type="entry name" value="Metal-dependent hydrolases"/>
    <property type="match status" value="1"/>
</dbReference>
<reference evidence="10 11" key="1">
    <citation type="submission" date="2011-08" db="EMBL/GenBank/DDBJ databases">
        <title>The Genome Sequence of Eubacteriaceae bacterium ACC19a.</title>
        <authorList>
            <consortium name="The Broad Institute Genome Sequencing Platform"/>
            <person name="Earl A."/>
            <person name="Ward D."/>
            <person name="Feldgarden M."/>
            <person name="Gevers D."/>
            <person name="Sizova M."/>
            <person name="Hazen A."/>
            <person name="Epstein S."/>
            <person name="Young S.K."/>
            <person name="Zeng Q."/>
            <person name="Gargeya S."/>
            <person name="Fitzgerald M."/>
            <person name="Haas B."/>
            <person name="Abouelleil A."/>
            <person name="Alvarado L."/>
            <person name="Arachchi H.M."/>
            <person name="Berlin A."/>
            <person name="Brown A."/>
            <person name="Chapman S.B."/>
            <person name="Chen Z."/>
            <person name="Dunbar C."/>
            <person name="Freedman E."/>
            <person name="Gearin G."/>
            <person name="Gellesch M."/>
            <person name="Goldberg J."/>
            <person name="Griggs A."/>
            <person name="Gujja S."/>
            <person name="Heiman D."/>
            <person name="Howarth C."/>
            <person name="Larson L."/>
            <person name="Lui A."/>
            <person name="MacDonald P.J.P."/>
            <person name="Montmayeur A."/>
            <person name="Murphy C."/>
            <person name="Neiman D."/>
            <person name="Pearson M."/>
            <person name="Priest M."/>
            <person name="Roberts A."/>
            <person name="Saif S."/>
            <person name="Shea T."/>
            <person name="Shenoy N."/>
            <person name="Sisk P."/>
            <person name="Stolte C."/>
            <person name="Sykes S."/>
            <person name="Wortman J."/>
            <person name="Nusbaum C."/>
            <person name="Birren B."/>
        </authorList>
    </citation>
    <scope>NUCLEOTIDE SEQUENCE [LARGE SCALE GENOMIC DNA]</scope>
    <source>
        <strain evidence="10 11">ACC19a</strain>
    </source>
</reference>
<dbReference type="InterPro" id="IPR011059">
    <property type="entry name" value="Metal-dep_hydrolase_composite"/>
</dbReference>
<name>G9X3K2_9FIRM</name>
<dbReference type="GO" id="GO:0046872">
    <property type="term" value="F:metal ion binding"/>
    <property type="evidence" value="ECO:0007669"/>
    <property type="project" value="UniProtKB-KW"/>
</dbReference>
<evidence type="ECO:0000259" key="9">
    <source>
        <dbReference type="Pfam" id="PF01979"/>
    </source>
</evidence>
<dbReference type="GO" id="GO:0005737">
    <property type="term" value="C:cytoplasm"/>
    <property type="evidence" value="ECO:0007669"/>
    <property type="project" value="UniProtKB-UniRule"/>
</dbReference>
<dbReference type="Pfam" id="PF01979">
    <property type="entry name" value="Amidohydro_1"/>
    <property type="match status" value="1"/>
</dbReference>
<keyword evidence="3" id="KW-0479">Metal-binding</keyword>
<dbReference type="EMBL" id="AFZE01000058">
    <property type="protein sequence ID" value="EHL09967.1"/>
    <property type="molecule type" value="Genomic_DNA"/>
</dbReference>
<dbReference type="SUPFAM" id="SSF51338">
    <property type="entry name" value="Composite domain of metallo-dependent hydrolases"/>
    <property type="match status" value="1"/>
</dbReference>
<evidence type="ECO:0000256" key="6">
    <source>
        <dbReference type="ARBA" id="ARBA00022833"/>
    </source>
</evidence>
<evidence type="ECO:0000256" key="4">
    <source>
        <dbReference type="ARBA" id="ARBA00022801"/>
    </source>
</evidence>
<evidence type="ECO:0000256" key="8">
    <source>
        <dbReference type="NCBIfam" id="TIGR01224"/>
    </source>
</evidence>
<organism evidence="10 11">
    <name type="scientific">Peptoanaerobacter stomatis</name>
    <dbReference type="NCBI Taxonomy" id="796937"/>
    <lineage>
        <taxon>Bacteria</taxon>
        <taxon>Bacillati</taxon>
        <taxon>Bacillota</taxon>
        <taxon>Clostridia</taxon>
        <taxon>Peptostreptococcales</taxon>
        <taxon>Filifactoraceae</taxon>
        <taxon>Peptoanaerobacter</taxon>
    </lineage>
</organism>
<dbReference type="GO" id="GO:0050480">
    <property type="term" value="F:imidazolonepropionase activity"/>
    <property type="evidence" value="ECO:0007669"/>
    <property type="project" value="UniProtKB-UniRule"/>
</dbReference>
<comment type="caution">
    <text evidence="10">The sequence shown here is derived from an EMBL/GenBank/DDBJ whole genome shotgun (WGS) entry which is preliminary data.</text>
</comment>